<dbReference type="Gene3D" id="3.40.50.1000">
    <property type="entry name" value="HAD superfamily/HAD-like"/>
    <property type="match status" value="2"/>
</dbReference>
<feature type="binding site" evidence="4">
    <location>
        <position position="28"/>
    </location>
    <ligand>
        <name>Mg(2+)</name>
        <dbReference type="ChEBI" id="CHEBI:18420"/>
    </ligand>
</feature>
<dbReference type="FunFam" id="3.40.50.1000:FF:000170">
    <property type="entry name" value="4-nitrophenylphosphatase"/>
    <property type="match status" value="1"/>
</dbReference>
<dbReference type="KEGG" id="dwi:6648792"/>
<dbReference type="Pfam" id="PF13242">
    <property type="entry name" value="Hydrolase_like"/>
    <property type="match status" value="1"/>
</dbReference>
<dbReference type="InterPro" id="IPR023214">
    <property type="entry name" value="HAD_sf"/>
</dbReference>
<feature type="binding site" evidence="3">
    <location>
        <position position="226"/>
    </location>
    <ligand>
        <name>substrate</name>
    </ligand>
</feature>
<dbReference type="PANTHER" id="PTHR19288:SF4">
    <property type="entry name" value="RE04130P-RELATED"/>
    <property type="match status" value="1"/>
</dbReference>
<sequence>MCEPKHIKELSKEERQKFFDSFDLVLCDCDGVVWHPFRDFIPGSARAIDQLQRLHRKKLTFVTNNSVSSLEEHLEKFAKQGQLNITKNQIVHPAQTICDHLKKIQFKGLIYCLATPPFRQLLIEAGFQLTQDSMSTGAKAIESVRDLHEAIYGGSAVQAVIIDVDFNLSAAKIMRAQVQLQNPECLFLAGAADARIPFGRGEIIGPGAFIDLVAKASGRQPLVLGKPGEALGQLMLQRHKATPAHRVLFVGDSLASDIAFGHANGYQTLLVMTAGKSEMEKRLKDMAKDHSEMPDYVVDCLGDLLIEQS</sequence>
<gene>
    <name evidence="5" type="primary">Dwil\GK25422</name>
    <name evidence="5" type="ORF">Dwil_GK25422</name>
</gene>
<dbReference type="eggNOG" id="KOG2882">
    <property type="taxonomic scope" value="Eukaryota"/>
</dbReference>
<keyword evidence="4" id="KW-0460">Magnesium</keyword>
<dbReference type="NCBIfam" id="TIGR01460">
    <property type="entry name" value="HAD-SF-IIA"/>
    <property type="match status" value="1"/>
</dbReference>
<feature type="binding site" evidence="4">
    <location>
        <position position="252"/>
    </location>
    <ligand>
        <name>Mg(2+)</name>
        <dbReference type="ChEBI" id="CHEBI:18420"/>
    </ligand>
</feature>
<evidence type="ECO:0000256" key="1">
    <source>
        <dbReference type="PIRNR" id="PIRNR000915"/>
    </source>
</evidence>
<evidence type="ECO:0000256" key="3">
    <source>
        <dbReference type="PIRSR" id="PIRSR000915-2"/>
    </source>
</evidence>
<keyword evidence="1" id="KW-0378">Hydrolase</keyword>
<feature type="active site" description="Proton donor" evidence="2">
    <location>
        <position position="30"/>
    </location>
</feature>
<dbReference type="InParanoid" id="B4NDR7"/>
<dbReference type="InterPro" id="IPR006357">
    <property type="entry name" value="HAD-SF_hydro_IIA"/>
</dbReference>
<protein>
    <recommendedName>
        <fullName evidence="7">4-nitrophenylphosphatase</fullName>
    </recommendedName>
</protein>
<dbReference type="Proteomes" id="UP000007798">
    <property type="component" value="Unassembled WGS sequence"/>
</dbReference>
<proteinExistence type="inferred from homology"/>
<dbReference type="SUPFAM" id="SSF56784">
    <property type="entry name" value="HAD-like"/>
    <property type="match status" value="1"/>
</dbReference>
<dbReference type="GO" id="GO:0005737">
    <property type="term" value="C:cytoplasm"/>
    <property type="evidence" value="ECO:0007669"/>
    <property type="project" value="TreeGrafter"/>
</dbReference>
<dbReference type="Pfam" id="PF13344">
    <property type="entry name" value="Hydrolase_6"/>
    <property type="match status" value="1"/>
</dbReference>
<name>B4NDR7_DROWI</name>
<evidence type="ECO:0000313" key="5">
    <source>
        <dbReference type="EMBL" id="EDW81886.2"/>
    </source>
</evidence>
<dbReference type="GO" id="GO:0016791">
    <property type="term" value="F:phosphatase activity"/>
    <property type="evidence" value="ECO:0007669"/>
    <property type="project" value="TreeGrafter"/>
</dbReference>
<comment type="cofactor">
    <cofactor evidence="4">
        <name>Mg(2+)</name>
        <dbReference type="ChEBI" id="CHEBI:18420"/>
    </cofactor>
    <text evidence="4">Divalent metal ions. Mg(2+) is the most effective.</text>
</comment>
<dbReference type="PANTHER" id="PTHR19288">
    <property type="entry name" value="4-NITROPHENYLPHOSPHATASE-RELATED"/>
    <property type="match status" value="1"/>
</dbReference>
<dbReference type="EMBL" id="CH964239">
    <property type="protein sequence ID" value="EDW81886.2"/>
    <property type="molecule type" value="Genomic_DNA"/>
</dbReference>
<dbReference type="SMR" id="B4NDR7"/>
<evidence type="ECO:0000256" key="2">
    <source>
        <dbReference type="PIRSR" id="PIRSR000915-1"/>
    </source>
</evidence>
<keyword evidence="6" id="KW-1185">Reference proteome</keyword>
<evidence type="ECO:0000256" key="4">
    <source>
        <dbReference type="PIRSR" id="PIRSR000915-3"/>
    </source>
</evidence>
<dbReference type="FunCoup" id="B4NDR7">
    <property type="interactions" value="35"/>
</dbReference>
<keyword evidence="4" id="KW-0479">Metal-binding</keyword>
<accession>B4NDR7</accession>
<dbReference type="AlphaFoldDB" id="B4NDR7"/>
<dbReference type="GO" id="GO:0046872">
    <property type="term" value="F:metal ion binding"/>
    <property type="evidence" value="ECO:0007669"/>
    <property type="project" value="UniProtKB-KW"/>
</dbReference>
<dbReference type="InterPro" id="IPR036412">
    <property type="entry name" value="HAD-like_sf"/>
</dbReference>
<dbReference type="OrthoDB" id="413953at2759"/>
<evidence type="ECO:0008006" key="7">
    <source>
        <dbReference type="Google" id="ProtNLM"/>
    </source>
</evidence>
<organism evidence="5 6">
    <name type="scientific">Drosophila willistoni</name>
    <name type="common">Fruit fly</name>
    <dbReference type="NCBI Taxonomy" id="7260"/>
    <lineage>
        <taxon>Eukaryota</taxon>
        <taxon>Metazoa</taxon>
        <taxon>Ecdysozoa</taxon>
        <taxon>Arthropoda</taxon>
        <taxon>Hexapoda</taxon>
        <taxon>Insecta</taxon>
        <taxon>Pterygota</taxon>
        <taxon>Neoptera</taxon>
        <taxon>Endopterygota</taxon>
        <taxon>Diptera</taxon>
        <taxon>Brachycera</taxon>
        <taxon>Muscomorpha</taxon>
        <taxon>Ephydroidea</taxon>
        <taxon>Drosophilidae</taxon>
        <taxon>Drosophila</taxon>
        <taxon>Sophophora</taxon>
    </lineage>
</organism>
<evidence type="ECO:0000313" key="6">
    <source>
        <dbReference type="Proteomes" id="UP000007798"/>
    </source>
</evidence>
<feature type="binding site" evidence="4">
    <location>
        <position position="30"/>
    </location>
    <ligand>
        <name>Mg(2+)</name>
        <dbReference type="ChEBI" id="CHEBI:18420"/>
    </ligand>
</feature>
<dbReference type="HOGENOM" id="CLU_043473_0_2_1"/>
<dbReference type="STRING" id="7260.B4NDR7"/>
<comment type="similarity">
    <text evidence="1">Belongs to the HAD-like hydrolase superfamily.</text>
</comment>
<reference evidence="5 6" key="1">
    <citation type="journal article" date="2007" name="Nature">
        <title>Evolution of genes and genomes on the Drosophila phylogeny.</title>
        <authorList>
            <consortium name="Drosophila 12 Genomes Consortium"/>
            <person name="Clark A.G."/>
            <person name="Eisen M.B."/>
            <person name="Smith D.R."/>
            <person name="Bergman C.M."/>
            <person name="Oliver B."/>
            <person name="Markow T.A."/>
            <person name="Kaufman T.C."/>
            <person name="Kellis M."/>
            <person name="Gelbart W."/>
            <person name="Iyer V.N."/>
            <person name="Pollard D.A."/>
            <person name="Sackton T.B."/>
            <person name="Larracuente A.M."/>
            <person name="Singh N.D."/>
            <person name="Abad J.P."/>
            <person name="Abt D.N."/>
            <person name="Adryan B."/>
            <person name="Aguade M."/>
            <person name="Akashi H."/>
            <person name="Anderson W.W."/>
            <person name="Aquadro C.F."/>
            <person name="Ardell D.H."/>
            <person name="Arguello R."/>
            <person name="Artieri C.G."/>
            <person name="Barbash D.A."/>
            <person name="Barker D."/>
            <person name="Barsanti P."/>
            <person name="Batterham P."/>
            <person name="Batzoglou S."/>
            <person name="Begun D."/>
            <person name="Bhutkar A."/>
            <person name="Blanco E."/>
            <person name="Bosak S.A."/>
            <person name="Bradley R.K."/>
            <person name="Brand A.D."/>
            <person name="Brent M.R."/>
            <person name="Brooks A.N."/>
            <person name="Brown R.H."/>
            <person name="Butlin R.K."/>
            <person name="Caggese C."/>
            <person name="Calvi B.R."/>
            <person name="Bernardo de Carvalho A."/>
            <person name="Caspi A."/>
            <person name="Castrezana S."/>
            <person name="Celniker S.E."/>
            <person name="Chang J.L."/>
            <person name="Chapple C."/>
            <person name="Chatterji S."/>
            <person name="Chinwalla A."/>
            <person name="Civetta A."/>
            <person name="Clifton S.W."/>
            <person name="Comeron J.M."/>
            <person name="Costello J.C."/>
            <person name="Coyne J.A."/>
            <person name="Daub J."/>
            <person name="David R.G."/>
            <person name="Delcher A.L."/>
            <person name="Delehaunty K."/>
            <person name="Do C.B."/>
            <person name="Ebling H."/>
            <person name="Edwards K."/>
            <person name="Eickbush T."/>
            <person name="Evans J.D."/>
            <person name="Filipski A."/>
            <person name="Findeiss S."/>
            <person name="Freyhult E."/>
            <person name="Fulton L."/>
            <person name="Fulton R."/>
            <person name="Garcia A.C."/>
            <person name="Gardiner A."/>
            <person name="Garfield D.A."/>
            <person name="Garvin B.E."/>
            <person name="Gibson G."/>
            <person name="Gilbert D."/>
            <person name="Gnerre S."/>
            <person name="Godfrey J."/>
            <person name="Good R."/>
            <person name="Gotea V."/>
            <person name="Gravely B."/>
            <person name="Greenberg A.J."/>
            <person name="Griffiths-Jones S."/>
            <person name="Gross S."/>
            <person name="Guigo R."/>
            <person name="Gustafson E.A."/>
            <person name="Haerty W."/>
            <person name="Hahn M.W."/>
            <person name="Halligan D.L."/>
            <person name="Halpern A.L."/>
            <person name="Halter G.M."/>
            <person name="Han M.V."/>
            <person name="Heger A."/>
            <person name="Hillier L."/>
            <person name="Hinrichs A.S."/>
            <person name="Holmes I."/>
            <person name="Hoskins R.A."/>
            <person name="Hubisz M.J."/>
            <person name="Hultmark D."/>
            <person name="Huntley M.A."/>
            <person name="Jaffe D.B."/>
            <person name="Jagadeeshan S."/>
            <person name="Jeck W.R."/>
            <person name="Johnson J."/>
            <person name="Jones C.D."/>
            <person name="Jordan W.C."/>
            <person name="Karpen G.H."/>
            <person name="Kataoka E."/>
            <person name="Keightley P.D."/>
            <person name="Kheradpour P."/>
            <person name="Kirkness E.F."/>
            <person name="Koerich L.B."/>
            <person name="Kristiansen K."/>
            <person name="Kudrna D."/>
            <person name="Kulathinal R.J."/>
            <person name="Kumar S."/>
            <person name="Kwok R."/>
            <person name="Lander E."/>
            <person name="Langley C.H."/>
            <person name="Lapoint R."/>
            <person name="Lazzaro B.P."/>
            <person name="Lee S.J."/>
            <person name="Levesque L."/>
            <person name="Li R."/>
            <person name="Lin C.F."/>
            <person name="Lin M.F."/>
            <person name="Lindblad-Toh K."/>
            <person name="Llopart A."/>
            <person name="Long M."/>
            <person name="Low L."/>
            <person name="Lozovsky E."/>
            <person name="Lu J."/>
            <person name="Luo M."/>
            <person name="Machado C.A."/>
            <person name="Makalowski W."/>
            <person name="Marzo M."/>
            <person name="Matsuda M."/>
            <person name="Matzkin L."/>
            <person name="McAllister B."/>
            <person name="McBride C.S."/>
            <person name="McKernan B."/>
            <person name="McKernan K."/>
            <person name="Mendez-Lago M."/>
            <person name="Minx P."/>
            <person name="Mollenhauer M.U."/>
            <person name="Montooth K."/>
            <person name="Mount S.M."/>
            <person name="Mu X."/>
            <person name="Myers E."/>
            <person name="Negre B."/>
            <person name="Newfeld S."/>
            <person name="Nielsen R."/>
            <person name="Noor M.A."/>
            <person name="O'Grady P."/>
            <person name="Pachter L."/>
            <person name="Papaceit M."/>
            <person name="Parisi M.J."/>
            <person name="Parisi M."/>
            <person name="Parts L."/>
            <person name="Pedersen J.S."/>
            <person name="Pesole G."/>
            <person name="Phillippy A.M."/>
            <person name="Ponting C.P."/>
            <person name="Pop M."/>
            <person name="Porcelli D."/>
            <person name="Powell J.R."/>
            <person name="Prohaska S."/>
            <person name="Pruitt K."/>
            <person name="Puig M."/>
            <person name="Quesneville H."/>
            <person name="Ram K.R."/>
            <person name="Rand D."/>
            <person name="Rasmussen M.D."/>
            <person name="Reed L.K."/>
            <person name="Reenan R."/>
            <person name="Reily A."/>
            <person name="Remington K.A."/>
            <person name="Rieger T.T."/>
            <person name="Ritchie M.G."/>
            <person name="Robin C."/>
            <person name="Rogers Y.H."/>
            <person name="Rohde C."/>
            <person name="Rozas J."/>
            <person name="Rubenfield M.J."/>
            <person name="Ruiz A."/>
            <person name="Russo S."/>
            <person name="Salzberg S.L."/>
            <person name="Sanchez-Gracia A."/>
            <person name="Saranga D.J."/>
            <person name="Sato H."/>
            <person name="Schaeffer S.W."/>
            <person name="Schatz M.C."/>
            <person name="Schlenke T."/>
            <person name="Schwartz R."/>
            <person name="Segarra C."/>
            <person name="Singh R.S."/>
            <person name="Sirot L."/>
            <person name="Sirota M."/>
            <person name="Sisneros N.B."/>
            <person name="Smith C.D."/>
            <person name="Smith T.F."/>
            <person name="Spieth J."/>
            <person name="Stage D.E."/>
            <person name="Stark A."/>
            <person name="Stephan W."/>
            <person name="Strausberg R.L."/>
            <person name="Strempel S."/>
            <person name="Sturgill D."/>
            <person name="Sutton G."/>
            <person name="Sutton G.G."/>
            <person name="Tao W."/>
            <person name="Teichmann S."/>
            <person name="Tobari Y.N."/>
            <person name="Tomimura Y."/>
            <person name="Tsolas J.M."/>
            <person name="Valente V.L."/>
            <person name="Venter E."/>
            <person name="Venter J.C."/>
            <person name="Vicario S."/>
            <person name="Vieira F.G."/>
            <person name="Vilella A.J."/>
            <person name="Villasante A."/>
            <person name="Walenz B."/>
            <person name="Wang J."/>
            <person name="Wasserman M."/>
            <person name="Watts T."/>
            <person name="Wilson D."/>
            <person name="Wilson R.K."/>
            <person name="Wing R.A."/>
            <person name="Wolfner M.F."/>
            <person name="Wong A."/>
            <person name="Wong G.K."/>
            <person name="Wu C.I."/>
            <person name="Wu G."/>
            <person name="Yamamoto D."/>
            <person name="Yang H.P."/>
            <person name="Yang S.P."/>
            <person name="Yorke J.A."/>
            <person name="Yoshida K."/>
            <person name="Zdobnov E."/>
            <person name="Zhang P."/>
            <person name="Zhang Y."/>
            <person name="Zimin A.V."/>
            <person name="Baldwin J."/>
            <person name="Abdouelleil A."/>
            <person name="Abdulkadir J."/>
            <person name="Abebe A."/>
            <person name="Abera B."/>
            <person name="Abreu J."/>
            <person name="Acer S.C."/>
            <person name="Aftuck L."/>
            <person name="Alexander A."/>
            <person name="An P."/>
            <person name="Anderson E."/>
            <person name="Anderson S."/>
            <person name="Arachi H."/>
            <person name="Azer M."/>
            <person name="Bachantsang P."/>
            <person name="Barry A."/>
            <person name="Bayul T."/>
            <person name="Berlin A."/>
            <person name="Bessette D."/>
            <person name="Bloom T."/>
            <person name="Blye J."/>
            <person name="Boguslavskiy L."/>
            <person name="Bonnet C."/>
            <person name="Boukhgalter B."/>
            <person name="Bourzgui I."/>
            <person name="Brown A."/>
            <person name="Cahill P."/>
            <person name="Channer S."/>
            <person name="Cheshatsang Y."/>
            <person name="Chuda L."/>
            <person name="Citroen M."/>
            <person name="Collymore A."/>
            <person name="Cooke P."/>
            <person name="Costello M."/>
            <person name="D'Aco K."/>
            <person name="Daza R."/>
            <person name="De Haan G."/>
            <person name="DeGray S."/>
            <person name="DeMaso C."/>
            <person name="Dhargay N."/>
            <person name="Dooley K."/>
            <person name="Dooley E."/>
            <person name="Doricent M."/>
            <person name="Dorje P."/>
            <person name="Dorjee K."/>
            <person name="Dupes A."/>
            <person name="Elong R."/>
            <person name="Falk J."/>
            <person name="Farina A."/>
            <person name="Faro S."/>
            <person name="Ferguson D."/>
            <person name="Fisher S."/>
            <person name="Foley C.D."/>
            <person name="Franke A."/>
            <person name="Friedrich D."/>
            <person name="Gadbois L."/>
            <person name="Gearin G."/>
            <person name="Gearin C.R."/>
            <person name="Giannoukos G."/>
            <person name="Goode T."/>
            <person name="Graham J."/>
            <person name="Grandbois E."/>
            <person name="Grewal S."/>
            <person name="Gyaltsen K."/>
            <person name="Hafez N."/>
            <person name="Hagos B."/>
            <person name="Hall J."/>
            <person name="Henson C."/>
            <person name="Hollinger A."/>
            <person name="Honan T."/>
            <person name="Huard M.D."/>
            <person name="Hughes L."/>
            <person name="Hurhula B."/>
            <person name="Husby M.E."/>
            <person name="Kamat A."/>
            <person name="Kanga B."/>
            <person name="Kashin S."/>
            <person name="Khazanovich D."/>
            <person name="Kisner P."/>
            <person name="Lance K."/>
            <person name="Lara M."/>
            <person name="Lee W."/>
            <person name="Lennon N."/>
            <person name="Letendre F."/>
            <person name="LeVine R."/>
            <person name="Lipovsky A."/>
            <person name="Liu X."/>
            <person name="Liu J."/>
            <person name="Liu S."/>
            <person name="Lokyitsang T."/>
            <person name="Lokyitsang Y."/>
            <person name="Lubonja R."/>
            <person name="Lui A."/>
            <person name="MacDonald P."/>
            <person name="Magnisalis V."/>
            <person name="Maru K."/>
            <person name="Matthews C."/>
            <person name="McCusker W."/>
            <person name="McDonough S."/>
            <person name="Mehta T."/>
            <person name="Meldrim J."/>
            <person name="Meneus L."/>
            <person name="Mihai O."/>
            <person name="Mihalev A."/>
            <person name="Mihova T."/>
            <person name="Mittelman R."/>
            <person name="Mlenga V."/>
            <person name="Montmayeur A."/>
            <person name="Mulrain L."/>
            <person name="Navidi A."/>
            <person name="Naylor J."/>
            <person name="Negash T."/>
            <person name="Nguyen T."/>
            <person name="Nguyen N."/>
            <person name="Nicol R."/>
            <person name="Norbu C."/>
            <person name="Norbu N."/>
            <person name="Novod N."/>
            <person name="O'Neill B."/>
            <person name="Osman S."/>
            <person name="Markiewicz E."/>
            <person name="Oyono O.L."/>
            <person name="Patti C."/>
            <person name="Phunkhang P."/>
            <person name="Pierre F."/>
            <person name="Priest M."/>
            <person name="Raghuraman S."/>
            <person name="Rege F."/>
            <person name="Reyes R."/>
            <person name="Rise C."/>
            <person name="Rogov P."/>
            <person name="Ross K."/>
            <person name="Ryan E."/>
            <person name="Settipalli S."/>
            <person name="Shea T."/>
            <person name="Sherpa N."/>
            <person name="Shi L."/>
            <person name="Shih D."/>
            <person name="Sparrow T."/>
            <person name="Spaulding J."/>
            <person name="Stalker J."/>
            <person name="Stange-Thomann N."/>
            <person name="Stavropoulos S."/>
            <person name="Stone C."/>
            <person name="Strader C."/>
            <person name="Tesfaye S."/>
            <person name="Thomson T."/>
            <person name="Thoulutsang Y."/>
            <person name="Thoulutsang D."/>
            <person name="Topham K."/>
            <person name="Topping I."/>
            <person name="Tsamla T."/>
            <person name="Vassiliev H."/>
            <person name="Vo A."/>
            <person name="Wangchuk T."/>
            <person name="Wangdi T."/>
            <person name="Weiand M."/>
            <person name="Wilkinson J."/>
            <person name="Wilson A."/>
            <person name="Yadav S."/>
            <person name="Young G."/>
            <person name="Yu Q."/>
            <person name="Zembek L."/>
            <person name="Zhong D."/>
            <person name="Zimmer A."/>
            <person name="Zwirko Z."/>
            <person name="Jaffe D.B."/>
            <person name="Alvarez P."/>
            <person name="Brockman W."/>
            <person name="Butler J."/>
            <person name="Chin C."/>
            <person name="Gnerre S."/>
            <person name="Grabherr M."/>
            <person name="Kleber M."/>
            <person name="Mauceli E."/>
            <person name="MacCallum I."/>
        </authorList>
    </citation>
    <scope>NUCLEOTIDE SEQUENCE [LARGE SCALE GENOMIC DNA]</scope>
    <source>
        <strain evidence="6">Tucson 14030-0811.24</strain>
    </source>
</reference>
<dbReference type="PIRSF" id="PIRSF000915">
    <property type="entry name" value="PGP-type_phosphatase"/>
    <property type="match status" value="1"/>
</dbReference>
<feature type="active site" description="Nucleophile" evidence="2">
    <location>
        <position position="28"/>
    </location>
</feature>